<dbReference type="AlphaFoldDB" id="A0A519BC30"/>
<keyword evidence="7 15" id="KW-0507">mRNA processing</keyword>
<evidence type="ECO:0000256" key="5">
    <source>
        <dbReference type="ARBA" id="ARBA00022490"/>
    </source>
</evidence>
<keyword evidence="5 15" id="KW-0963">Cytoplasm</keyword>
<comment type="subunit">
    <text evidence="4 15">Homodimer.</text>
</comment>
<evidence type="ECO:0000256" key="8">
    <source>
        <dbReference type="ARBA" id="ARBA00022694"/>
    </source>
</evidence>
<dbReference type="GO" id="GO:0042802">
    <property type="term" value="F:identical protein binding"/>
    <property type="evidence" value="ECO:0007669"/>
    <property type="project" value="UniProtKB-ARBA"/>
</dbReference>
<dbReference type="GO" id="GO:0005737">
    <property type="term" value="C:cytoplasm"/>
    <property type="evidence" value="ECO:0007669"/>
    <property type="project" value="UniProtKB-SubCell"/>
</dbReference>
<dbReference type="SUPFAM" id="SSF54768">
    <property type="entry name" value="dsRNA-binding domain-like"/>
    <property type="match status" value="1"/>
</dbReference>
<evidence type="ECO:0000256" key="11">
    <source>
        <dbReference type="ARBA" id="ARBA00022759"/>
    </source>
</evidence>
<accession>A0A519BC30</accession>
<dbReference type="PROSITE" id="PS50137">
    <property type="entry name" value="DS_RBD"/>
    <property type="match status" value="1"/>
</dbReference>
<sequence>MNFEDIEKRIGYYFNDEELITLALTHKSYNPEYNYERLEFLGDAVIGAIVSEYLYLNFEDLSEGELSRRRSVIVSLENLYKIANNLKIPEFILMENIEEQKNKRIIGNVYEAVIGAIFLDSSYNKSKEVFLEHLSRLIPKVNEEIFKNKDFKTILQELVQKQYNTVPKYYTIKKEGPDHRAIFTICVNINNKILGYGSGLSKKFAEQIAASEALKTLQTQTHTQSQSYDKK</sequence>
<evidence type="ECO:0000256" key="4">
    <source>
        <dbReference type="ARBA" id="ARBA00011738"/>
    </source>
</evidence>
<keyword evidence="9 15" id="KW-0540">Nuclease</keyword>
<keyword evidence="10 15" id="KW-0479">Metal-binding</keyword>
<evidence type="ECO:0000256" key="15">
    <source>
        <dbReference type="HAMAP-Rule" id="MF_00104"/>
    </source>
</evidence>
<dbReference type="FunFam" id="3.30.160.20:FF:000003">
    <property type="entry name" value="Ribonuclease 3"/>
    <property type="match status" value="1"/>
</dbReference>
<dbReference type="Pfam" id="PF00035">
    <property type="entry name" value="dsrm"/>
    <property type="match status" value="1"/>
</dbReference>
<feature type="binding site" evidence="15">
    <location>
        <position position="108"/>
    </location>
    <ligand>
        <name>Mg(2+)</name>
        <dbReference type="ChEBI" id="CHEBI:18420"/>
    </ligand>
</feature>
<dbReference type="GO" id="GO:0008033">
    <property type="term" value="P:tRNA processing"/>
    <property type="evidence" value="ECO:0007669"/>
    <property type="project" value="UniProtKB-KW"/>
</dbReference>
<dbReference type="FunFam" id="1.10.1520.10:FF:000001">
    <property type="entry name" value="Ribonuclease 3"/>
    <property type="match status" value="1"/>
</dbReference>
<dbReference type="InterPro" id="IPR011907">
    <property type="entry name" value="RNase_III"/>
</dbReference>
<proteinExistence type="inferred from homology"/>
<dbReference type="EMBL" id="SGBD01000001">
    <property type="protein sequence ID" value="RZD14832.1"/>
    <property type="molecule type" value="Genomic_DNA"/>
</dbReference>
<dbReference type="GO" id="GO:0019843">
    <property type="term" value="F:rRNA binding"/>
    <property type="evidence" value="ECO:0007669"/>
    <property type="project" value="UniProtKB-KW"/>
</dbReference>
<keyword evidence="12 15" id="KW-0378">Hydrolase</keyword>
<dbReference type="CDD" id="cd00593">
    <property type="entry name" value="RIBOc"/>
    <property type="match status" value="1"/>
</dbReference>
<dbReference type="PANTHER" id="PTHR11207:SF0">
    <property type="entry name" value="RIBONUCLEASE 3"/>
    <property type="match status" value="1"/>
</dbReference>
<dbReference type="Pfam" id="PF14622">
    <property type="entry name" value="Ribonucleas_3_3"/>
    <property type="match status" value="1"/>
</dbReference>
<dbReference type="GO" id="GO:0003725">
    <property type="term" value="F:double-stranded RNA binding"/>
    <property type="evidence" value="ECO:0007669"/>
    <property type="project" value="TreeGrafter"/>
</dbReference>
<reference evidence="18 19" key="1">
    <citation type="submission" date="2019-01" db="EMBL/GenBank/DDBJ databases">
        <title>Insights into ecological role of a new deltaproteobacterial order Candidatus Sinidesulfobacterales (Sva0485) by metagenomics and metatranscriptomics.</title>
        <authorList>
            <person name="Tan S."/>
            <person name="Liu J."/>
            <person name="Fang Y."/>
            <person name="Hedlund B.P."/>
            <person name="Lian Z.H."/>
            <person name="Huang L.Y."/>
            <person name="Li J.T."/>
            <person name="Huang L.N."/>
            <person name="Li W.J."/>
            <person name="Jiang H.C."/>
            <person name="Dong H.L."/>
            <person name="Shu W.S."/>
        </authorList>
    </citation>
    <scope>NUCLEOTIDE SEQUENCE [LARGE SCALE GENOMIC DNA]</scope>
    <source>
        <strain evidence="18">AP3</strain>
    </source>
</reference>
<evidence type="ECO:0000256" key="3">
    <source>
        <dbReference type="ARBA" id="ARBA00010183"/>
    </source>
</evidence>
<keyword evidence="13 15" id="KW-0460">Magnesium</keyword>
<dbReference type="SMART" id="SM00535">
    <property type="entry name" value="RIBOc"/>
    <property type="match status" value="1"/>
</dbReference>
<keyword evidence="8 15" id="KW-0819">tRNA processing</keyword>
<feature type="domain" description="DRBM" evidence="16">
    <location>
        <begin position="150"/>
        <end position="219"/>
    </location>
</feature>
<dbReference type="GO" id="GO:0046872">
    <property type="term" value="F:metal ion binding"/>
    <property type="evidence" value="ECO:0007669"/>
    <property type="project" value="UniProtKB-KW"/>
</dbReference>
<dbReference type="GO" id="GO:0006397">
    <property type="term" value="P:mRNA processing"/>
    <property type="evidence" value="ECO:0007669"/>
    <property type="project" value="UniProtKB-UniRule"/>
</dbReference>
<keyword evidence="6 15" id="KW-0698">rRNA processing</keyword>
<evidence type="ECO:0000256" key="7">
    <source>
        <dbReference type="ARBA" id="ARBA00022664"/>
    </source>
</evidence>
<evidence type="ECO:0000259" key="16">
    <source>
        <dbReference type="PROSITE" id="PS50137"/>
    </source>
</evidence>
<protein>
    <recommendedName>
        <fullName evidence="15">Ribonuclease 3</fullName>
        <ecNumber evidence="15">3.1.26.3</ecNumber>
    </recommendedName>
    <alternativeName>
        <fullName evidence="15">Ribonuclease III</fullName>
        <shortName evidence="15">RNase III</shortName>
    </alternativeName>
</protein>
<comment type="cofactor">
    <cofactor evidence="15">
        <name>Mg(2+)</name>
        <dbReference type="ChEBI" id="CHEBI:18420"/>
    </cofactor>
</comment>
<comment type="function">
    <text evidence="15">Digests double-stranded RNA. Involved in the processing of primary rRNA transcript to yield the immediate precursors to the large and small rRNAs (23S and 16S). Processes some mRNAs, and tRNAs when they are encoded in the rRNA operon. Processes pre-crRNA and tracrRNA of type II CRISPR loci if present in the organism.</text>
</comment>
<feature type="active site" evidence="15">
    <location>
        <position position="111"/>
    </location>
</feature>
<dbReference type="PROSITE" id="PS50142">
    <property type="entry name" value="RNASE_3_2"/>
    <property type="match status" value="1"/>
</dbReference>
<evidence type="ECO:0000256" key="14">
    <source>
        <dbReference type="ARBA" id="ARBA00022884"/>
    </source>
</evidence>
<feature type="domain" description="RNase III" evidence="17">
    <location>
        <begin position="3"/>
        <end position="122"/>
    </location>
</feature>
<evidence type="ECO:0000256" key="2">
    <source>
        <dbReference type="ARBA" id="ARBA00004496"/>
    </source>
</evidence>
<dbReference type="InterPro" id="IPR014720">
    <property type="entry name" value="dsRBD_dom"/>
</dbReference>
<dbReference type="InterPro" id="IPR000999">
    <property type="entry name" value="RNase_III_dom"/>
</dbReference>
<organism evidence="18 19">
    <name type="scientific">Candidatus Acidulodesulfobacterium ferriphilum</name>
    <dbReference type="NCBI Taxonomy" id="2597223"/>
    <lineage>
        <taxon>Bacteria</taxon>
        <taxon>Deltaproteobacteria</taxon>
        <taxon>Candidatus Acidulodesulfobacterales</taxon>
        <taxon>Candidatus Acidulodesulfobacterium</taxon>
    </lineage>
</organism>
<keyword evidence="11 15" id="KW-0255">Endonuclease</keyword>
<dbReference type="PANTHER" id="PTHR11207">
    <property type="entry name" value="RIBONUCLEASE III"/>
    <property type="match status" value="1"/>
</dbReference>
<evidence type="ECO:0000256" key="6">
    <source>
        <dbReference type="ARBA" id="ARBA00022552"/>
    </source>
</evidence>
<evidence type="ECO:0000256" key="10">
    <source>
        <dbReference type="ARBA" id="ARBA00022723"/>
    </source>
</evidence>
<dbReference type="CDD" id="cd10845">
    <property type="entry name" value="DSRM_RNAse_III_family"/>
    <property type="match status" value="1"/>
</dbReference>
<feature type="binding site" evidence="15">
    <location>
        <position position="111"/>
    </location>
    <ligand>
        <name>Mg(2+)</name>
        <dbReference type="ChEBI" id="CHEBI:18420"/>
    </ligand>
</feature>
<dbReference type="PROSITE" id="PS00517">
    <property type="entry name" value="RNASE_3_1"/>
    <property type="match status" value="1"/>
</dbReference>
<dbReference type="Proteomes" id="UP000320813">
    <property type="component" value="Unassembled WGS sequence"/>
</dbReference>
<gene>
    <name evidence="15 18" type="primary">rnc</name>
    <name evidence="18" type="ORF">EVJ47_00670</name>
</gene>
<evidence type="ECO:0000256" key="12">
    <source>
        <dbReference type="ARBA" id="ARBA00022801"/>
    </source>
</evidence>
<evidence type="ECO:0000256" key="9">
    <source>
        <dbReference type="ARBA" id="ARBA00022722"/>
    </source>
</evidence>
<dbReference type="EC" id="3.1.26.3" evidence="15"/>
<dbReference type="SMART" id="SM00358">
    <property type="entry name" value="DSRM"/>
    <property type="match status" value="1"/>
</dbReference>
<keyword evidence="14 15" id="KW-0694">RNA-binding</keyword>
<comment type="subcellular location">
    <subcellularLocation>
        <location evidence="2 15">Cytoplasm</location>
    </subcellularLocation>
</comment>
<dbReference type="NCBIfam" id="TIGR02191">
    <property type="entry name" value="RNaseIII"/>
    <property type="match status" value="1"/>
</dbReference>
<evidence type="ECO:0000259" key="17">
    <source>
        <dbReference type="PROSITE" id="PS50142"/>
    </source>
</evidence>
<name>A0A519BC30_9DELT</name>
<feature type="active site" evidence="15">
    <location>
        <position position="43"/>
    </location>
</feature>
<dbReference type="Gene3D" id="1.10.1520.10">
    <property type="entry name" value="Ribonuclease III domain"/>
    <property type="match status" value="1"/>
</dbReference>
<comment type="catalytic activity">
    <reaction evidence="1 15">
        <text>Endonucleolytic cleavage to 5'-phosphomonoester.</text>
        <dbReference type="EC" id="3.1.26.3"/>
    </reaction>
</comment>
<dbReference type="InterPro" id="IPR036389">
    <property type="entry name" value="RNase_III_sf"/>
</dbReference>
<evidence type="ECO:0000313" key="18">
    <source>
        <dbReference type="EMBL" id="RZD14832.1"/>
    </source>
</evidence>
<dbReference type="GO" id="GO:0010468">
    <property type="term" value="P:regulation of gene expression"/>
    <property type="evidence" value="ECO:0007669"/>
    <property type="project" value="TreeGrafter"/>
</dbReference>
<dbReference type="SUPFAM" id="SSF69065">
    <property type="entry name" value="RNase III domain-like"/>
    <property type="match status" value="1"/>
</dbReference>
<evidence type="ECO:0000256" key="13">
    <source>
        <dbReference type="ARBA" id="ARBA00022842"/>
    </source>
</evidence>
<dbReference type="GO" id="GO:0004525">
    <property type="term" value="F:ribonuclease III activity"/>
    <property type="evidence" value="ECO:0007669"/>
    <property type="project" value="UniProtKB-UniRule"/>
</dbReference>
<evidence type="ECO:0000256" key="1">
    <source>
        <dbReference type="ARBA" id="ARBA00000109"/>
    </source>
</evidence>
<evidence type="ECO:0000313" key="19">
    <source>
        <dbReference type="Proteomes" id="UP000320813"/>
    </source>
</evidence>
<dbReference type="GO" id="GO:0006364">
    <property type="term" value="P:rRNA processing"/>
    <property type="evidence" value="ECO:0007669"/>
    <property type="project" value="UniProtKB-UniRule"/>
</dbReference>
<keyword evidence="15" id="KW-0699">rRNA-binding</keyword>
<comment type="caution">
    <text evidence="18">The sequence shown here is derived from an EMBL/GenBank/DDBJ whole genome shotgun (WGS) entry which is preliminary data.</text>
</comment>
<dbReference type="HAMAP" id="MF_00104">
    <property type="entry name" value="RNase_III"/>
    <property type="match status" value="1"/>
</dbReference>
<feature type="binding site" evidence="15">
    <location>
        <position position="39"/>
    </location>
    <ligand>
        <name>Mg(2+)</name>
        <dbReference type="ChEBI" id="CHEBI:18420"/>
    </ligand>
</feature>
<dbReference type="Gene3D" id="3.30.160.20">
    <property type="match status" value="1"/>
</dbReference>
<comment type="similarity">
    <text evidence="3">Belongs to the ribonuclease III family.</text>
</comment>